<evidence type="ECO:0000313" key="3">
    <source>
        <dbReference type="EMBL" id="TBT92133.1"/>
    </source>
</evidence>
<sequence length="157" mass="15490">MGCDRGGAQRGASVTASHRQGEPLASEASRGNRASIGRRERGLATWLAAAGLVVLGGVLAAGVVALILQTNAHRVQGAADLVAITAAQAKSLGTGEPCAAASRAAAASDVEVVDCSVGGDELEFVVTVSVRGGNRAVLLGFPVPAEASAHAGVRRGG</sequence>
<dbReference type="EMBL" id="SDMR01000023">
    <property type="protein sequence ID" value="TBT92133.1"/>
    <property type="molecule type" value="Genomic_DNA"/>
</dbReference>
<dbReference type="Proteomes" id="UP000291933">
    <property type="component" value="Unassembled WGS sequence"/>
</dbReference>
<name>A0A4Q9KHR6_PROTD</name>
<comment type="caution">
    <text evidence="3">The sequence shown here is derived from an EMBL/GenBank/DDBJ whole genome shotgun (WGS) entry which is preliminary data.</text>
</comment>
<evidence type="ECO:0000256" key="2">
    <source>
        <dbReference type="SAM" id="Phobius"/>
    </source>
</evidence>
<dbReference type="NCBIfam" id="TIGR03816">
    <property type="entry name" value="tadE_like_DECH"/>
    <property type="match status" value="1"/>
</dbReference>
<evidence type="ECO:0000313" key="4">
    <source>
        <dbReference type="Proteomes" id="UP000291933"/>
    </source>
</evidence>
<organism evidence="3 4">
    <name type="scientific">Propioniciclava tarda</name>
    <dbReference type="NCBI Taxonomy" id="433330"/>
    <lineage>
        <taxon>Bacteria</taxon>
        <taxon>Bacillati</taxon>
        <taxon>Actinomycetota</taxon>
        <taxon>Actinomycetes</taxon>
        <taxon>Propionibacteriales</taxon>
        <taxon>Propionibacteriaceae</taxon>
        <taxon>Propioniciclava</taxon>
    </lineage>
</organism>
<protein>
    <submittedName>
        <fullName evidence="3">Uncharacterized protein</fullName>
    </submittedName>
</protein>
<feature type="transmembrane region" description="Helical" evidence="2">
    <location>
        <begin position="43"/>
        <end position="68"/>
    </location>
</feature>
<keyword evidence="2" id="KW-1133">Transmembrane helix</keyword>
<evidence type="ECO:0000256" key="1">
    <source>
        <dbReference type="SAM" id="MobiDB-lite"/>
    </source>
</evidence>
<keyword evidence="2" id="KW-0812">Transmembrane</keyword>
<reference evidence="3 4" key="1">
    <citation type="submission" date="2019-01" db="EMBL/GenBank/DDBJ databases">
        <title>Lactibacter flavus gen. nov., sp. nov., a novel bacterium of the family Propionibacteriaceae isolated from raw milk and dairy products.</title>
        <authorList>
            <person name="Huptas C."/>
            <person name="Wenning M."/>
            <person name="Breitenwieser F."/>
            <person name="Doll E."/>
            <person name="Von Neubeck M."/>
            <person name="Busse H.-J."/>
            <person name="Scherer S."/>
        </authorList>
    </citation>
    <scope>NUCLEOTIDE SEQUENCE [LARGE SCALE GENOMIC DNA]</scope>
    <source>
        <strain evidence="3 4">DSM 22130</strain>
    </source>
</reference>
<gene>
    <name evidence="3" type="ORF">ET996_13515</name>
</gene>
<proteinExistence type="predicted"/>
<dbReference type="InterPro" id="IPR021202">
    <property type="entry name" value="Rv3654c-like"/>
</dbReference>
<keyword evidence="2" id="KW-0472">Membrane</keyword>
<accession>A0A4Q9KHR6</accession>
<dbReference type="AlphaFoldDB" id="A0A4Q9KHR6"/>
<feature type="region of interest" description="Disordered" evidence="1">
    <location>
        <begin position="1"/>
        <end position="33"/>
    </location>
</feature>
<keyword evidence="4" id="KW-1185">Reference proteome</keyword>